<proteinExistence type="predicted"/>
<dbReference type="Proteomes" id="UP000094068">
    <property type="component" value="Unassembled WGS sequence"/>
</dbReference>
<dbReference type="AlphaFoldDB" id="A0A1E5GFT9"/>
<dbReference type="OrthoDB" id="2194754at2"/>
<reference evidence="3" key="1">
    <citation type="submission" date="2016-09" db="EMBL/GenBank/DDBJ databases">
        <authorList>
            <person name="Gulvik C.A."/>
        </authorList>
    </citation>
    <scope>NUCLEOTIDE SEQUENCE [LARGE SCALE GENOMIC DNA]</scope>
    <source>
        <strain evidence="3">DSM 23328</strain>
    </source>
</reference>
<evidence type="ECO:0000313" key="2">
    <source>
        <dbReference type="EMBL" id="OEG11593.1"/>
    </source>
</evidence>
<comment type="caution">
    <text evidence="2">The sequence shown here is derived from an EMBL/GenBank/DDBJ whole genome shotgun (WGS) entry which is preliminary data.</text>
</comment>
<evidence type="ECO:0008006" key="4">
    <source>
        <dbReference type="Google" id="ProtNLM"/>
    </source>
</evidence>
<feature type="compositionally biased region" description="Polar residues" evidence="1">
    <location>
        <begin position="28"/>
        <end position="37"/>
    </location>
</feature>
<feature type="compositionally biased region" description="Low complexity" evidence="1">
    <location>
        <begin position="78"/>
        <end position="90"/>
    </location>
</feature>
<evidence type="ECO:0000256" key="1">
    <source>
        <dbReference type="SAM" id="MobiDB-lite"/>
    </source>
</evidence>
<feature type="compositionally biased region" description="Polar residues" evidence="1">
    <location>
        <begin position="45"/>
        <end position="77"/>
    </location>
</feature>
<evidence type="ECO:0000313" key="3">
    <source>
        <dbReference type="Proteomes" id="UP000094068"/>
    </source>
</evidence>
<organism evidence="2 3">
    <name type="scientific">Enterococcus ureasiticus</name>
    <dbReference type="NCBI Taxonomy" id="903984"/>
    <lineage>
        <taxon>Bacteria</taxon>
        <taxon>Bacillati</taxon>
        <taxon>Bacillota</taxon>
        <taxon>Bacilli</taxon>
        <taxon>Lactobacillales</taxon>
        <taxon>Enterococcaceae</taxon>
        <taxon>Enterococcus</taxon>
    </lineage>
</organism>
<protein>
    <recommendedName>
        <fullName evidence="4">Lipoprotein</fullName>
    </recommendedName>
</protein>
<keyword evidence="3" id="KW-1185">Reference proteome</keyword>
<dbReference type="PROSITE" id="PS51257">
    <property type="entry name" value="PROKAR_LIPOPROTEIN"/>
    <property type="match status" value="1"/>
</dbReference>
<sequence>MKNIWIVGLLFLFLVGCSEEKPKETKDSSNIQSSQSTQKKKVYEKSSSVASQSNENPHLDQNSNSGMINDSSQSMTINNSEVSENTNSEVGDNANAATPVPIRGAWVGNNGEVDIEVTITENTIISNGQTYTVTGFTQSGNTYTIVWDIDSVANPGNPQPFIYTYSPETDELSAGIVLKRK</sequence>
<accession>A0A1E5GFT9</accession>
<dbReference type="RefSeq" id="WP_069646354.1">
    <property type="nucleotide sequence ID" value="NZ_MIJZ01000013.1"/>
</dbReference>
<dbReference type="EMBL" id="MIJZ01000013">
    <property type="protein sequence ID" value="OEG11593.1"/>
    <property type="molecule type" value="Genomic_DNA"/>
</dbReference>
<name>A0A1E5GFT9_9ENTE</name>
<gene>
    <name evidence="2" type="ORF">BCR21_09895</name>
</gene>
<feature type="region of interest" description="Disordered" evidence="1">
    <location>
        <begin position="22"/>
        <end position="100"/>
    </location>
</feature>